<feature type="compositionally biased region" description="Basic and acidic residues" evidence="1">
    <location>
        <begin position="394"/>
        <end position="415"/>
    </location>
</feature>
<feature type="region of interest" description="Disordered" evidence="1">
    <location>
        <begin position="394"/>
        <end position="417"/>
    </location>
</feature>
<keyword evidence="3" id="KW-1185">Reference proteome</keyword>
<proteinExistence type="predicted"/>
<feature type="region of interest" description="Disordered" evidence="1">
    <location>
        <begin position="1"/>
        <end position="22"/>
    </location>
</feature>
<feature type="region of interest" description="Disordered" evidence="1">
    <location>
        <begin position="430"/>
        <end position="527"/>
    </location>
</feature>
<comment type="caution">
    <text evidence="2">The sequence shown here is derived from an EMBL/GenBank/DDBJ whole genome shotgun (WGS) entry which is preliminary data.</text>
</comment>
<evidence type="ECO:0000256" key="1">
    <source>
        <dbReference type="SAM" id="MobiDB-lite"/>
    </source>
</evidence>
<dbReference type="SUPFAM" id="SSF48403">
    <property type="entry name" value="Ankyrin repeat"/>
    <property type="match status" value="1"/>
</dbReference>
<evidence type="ECO:0000313" key="2">
    <source>
        <dbReference type="EMBL" id="GMH53160.1"/>
    </source>
</evidence>
<feature type="compositionally biased region" description="Basic and acidic residues" evidence="1">
    <location>
        <begin position="1"/>
        <end position="14"/>
    </location>
</feature>
<dbReference type="InterPro" id="IPR036770">
    <property type="entry name" value="Ankyrin_rpt-contain_sf"/>
</dbReference>
<evidence type="ECO:0000313" key="3">
    <source>
        <dbReference type="Proteomes" id="UP001165082"/>
    </source>
</evidence>
<feature type="region of interest" description="Disordered" evidence="1">
    <location>
        <begin position="232"/>
        <end position="255"/>
    </location>
</feature>
<gene>
    <name evidence="2" type="ORF">TrRE_jg13560</name>
</gene>
<sequence>MSVLGERVKSKNDHTPNPTLPLDPWLQSDCERSVCLVALAARADSKATGLFCKFGSEMCVLTTSLLIPSEPVACFANAMFFITGGSRAQHAVKLNPQVTYSQLDCTTCSMTIVGMPKSSRPKFEDPTHRGKMLELPPIELCTDRAWYPYVGEKCDLVAHPFGRAKEKFSLTVSKVDEKEGNMYFKEPAPDGCHGAPILFQEKCVGILNQPKIGPRANNAILMHKVLPPGYGDNPAAWKPKSPEDRKRPKLPQYKWDGPGPSMARIDYELKQIQDTQAEEAYIRSMGPTATEVGELTRAIQQGNLEALMMIQHELGLDVLRDWKDFNGRSLVHFAAFYCNPISLAGLRRQGYNLHAKNGLGDTAVHIACYQGSQGLTPLDLAQESGTWETVKLLEAAERPPSRAQRHSEDGRDKSTSEVLIEMHVPSFYKTAENWPPHLPPGPGTAENRDIRTRESTQGGQDRGGGEDDMRGNKGLYLRAKSREDSKRAERKVFKDNKERKELKEKKKREERKKREEMEEGGGIERTR</sequence>
<protein>
    <recommendedName>
        <fullName evidence="4">Ankyrin repeat protein</fullName>
    </recommendedName>
</protein>
<feature type="compositionally biased region" description="Basic and acidic residues" evidence="1">
    <location>
        <begin position="480"/>
        <end position="504"/>
    </location>
</feature>
<dbReference type="Gene3D" id="1.25.40.20">
    <property type="entry name" value="Ankyrin repeat-containing domain"/>
    <property type="match status" value="1"/>
</dbReference>
<dbReference type="Proteomes" id="UP001165082">
    <property type="component" value="Unassembled WGS sequence"/>
</dbReference>
<name>A0A9W6ZMX8_9STRA</name>
<accession>A0A9W6ZMX8</accession>
<dbReference type="AlphaFoldDB" id="A0A9W6ZMX8"/>
<evidence type="ECO:0008006" key="4">
    <source>
        <dbReference type="Google" id="ProtNLM"/>
    </source>
</evidence>
<feature type="compositionally biased region" description="Basic and acidic residues" evidence="1">
    <location>
        <begin position="512"/>
        <end position="527"/>
    </location>
</feature>
<dbReference type="EMBL" id="BRXZ01002046">
    <property type="protein sequence ID" value="GMH53160.1"/>
    <property type="molecule type" value="Genomic_DNA"/>
</dbReference>
<reference evidence="2" key="1">
    <citation type="submission" date="2022-07" db="EMBL/GenBank/DDBJ databases">
        <title>Genome analysis of Parmales, a sister group of diatoms, reveals the evolutionary specialization of diatoms from phago-mixotrophs to photoautotrophs.</title>
        <authorList>
            <person name="Ban H."/>
            <person name="Sato S."/>
            <person name="Yoshikawa S."/>
            <person name="Kazumasa Y."/>
            <person name="Nakamura Y."/>
            <person name="Ichinomiya M."/>
            <person name="Saitoh K."/>
            <person name="Sato N."/>
            <person name="Blanc-Mathieu R."/>
            <person name="Endo H."/>
            <person name="Kuwata A."/>
            <person name="Ogata H."/>
        </authorList>
    </citation>
    <scope>NUCLEOTIDE SEQUENCE</scope>
</reference>
<dbReference type="OrthoDB" id="194358at2759"/>
<organism evidence="2 3">
    <name type="scientific">Triparma retinervis</name>
    <dbReference type="NCBI Taxonomy" id="2557542"/>
    <lineage>
        <taxon>Eukaryota</taxon>
        <taxon>Sar</taxon>
        <taxon>Stramenopiles</taxon>
        <taxon>Ochrophyta</taxon>
        <taxon>Bolidophyceae</taxon>
        <taxon>Parmales</taxon>
        <taxon>Triparmaceae</taxon>
        <taxon>Triparma</taxon>
    </lineage>
</organism>